<dbReference type="EMBL" id="JBHTLQ010000001">
    <property type="protein sequence ID" value="MFD1189023.1"/>
    <property type="molecule type" value="Genomic_DNA"/>
</dbReference>
<dbReference type="InterPro" id="IPR024922">
    <property type="entry name" value="Rubredoxin"/>
</dbReference>
<proteinExistence type="inferred from homology"/>
<dbReference type="InterPro" id="IPR050526">
    <property type="entry name" value="Rubredoxin_ET"/>
</dbReference>
<dbReference type="Pfam" id="PF00301">
    <property type="entry name" value="Rubredoxin"/>
    <property type="match status" value="1"/>
</dbReference>
<evidence type="ECO:0000313" key="8">
    <source>
        <dbReference type="EMBL" id="MFD1189023.1"/>
    </source>
</evidence>
<comment type="cofactor">
    <cofactor evidence="6">
        <name>Fe(3+)</name>
        <dbReference type="ChEBI" id="CHEBI:29034"/>
    </cofactor>
    <text evidence="6">Binds 1 Fe(3+) ion per subunit.</text>
</comment>
<dbReference type="PROSITE" id="PS00202">
    <property type="entry name" value="RUBREDOXIN"/>
    <property type="match status" value="1"/>
</dbReference>
<dbReference type="PANTHER" id="PTHR47627">
    <property type="entry name" value="RUBREDOXIN"/>
    <property type="match status" value="1"/>
</dbReference>
<gene>
    <name evidence="8" type="ORF">ACFQ27_00400</name>
</gene>
<evidence type="ECO:0000256" key="6">
    <source>
        <dbReference type="PIRNR" id="PIRNR000071"/>
    </source>
</evidence>
<dbReference type="SUPFAM" id="SSF57802">
    <property type="entry name" value="Rubredoxin-like"/>
    <property type="match status" value="1"/>
</dbReference>
<protein>
    <recommendedName>
        <fullName evidence="6">Rubredoxin</fullName>
    </recommendedName>
</protein>
<dbReference type="PIRSF" id="PIRSF000071">
    <property type="entry name" value="Rubredoxin"/>
    <property type="match status" value="1"/>
</dbReference>
<dbReference type="Proteomes" id="UP001597216">
    <property type="component" value="Unassembled WGS sequence"/>
</dbReference>
<evidence type="ECO:0000313" key="9">
    <source>
        <dbReference type="Proteomes" id="UP001597216"/>
    </source>
</evidence>
<dbReference type="PROSITE" id="PS50903">
    <property type="entry name" value="RUBREDOXIN_LIKE"/>
    <property type="match status" value="1"/>
</dbReference>
<dbReference type="PANTHER" id="PTHR47627:SF1">
    <property type="entry name" value="RUBREDOXIN-1-RELATED"/>
    <property type="match status" value="1"/>
</dbReference>
<sequence>MADGTRKWRCKNCGWIYDEAKGIPDQGVPPGTRLEDLPEEWYCPDCGSEKDDFELLG</sequence>
<dbReference type="InterPro" id="IPR024935">
    <property type="entry name" value="Rubredoxin_dom"/>
</dbReference>
<feature type="domain" description="Rubredoxin-like" evidence="7">
    <location>
        <begin position="5"/>
        <end position="56"/>
    </location>
</feature>
<comment type="caution">
    <text evidence="8">The sequence shown here is derived from an EMBL/GenBank/DDBJ whole genome shotgun (WGS) entry which is preliminary data.</text>
</comment>
<evidence type="ECO:0000256" key="2">
    <source>
        <dbReference type="ARBA" id="ARBA00022448"/>
    </source>
</evidence>
<name>A0ABW3SWT5_9CAUL</name>
<evidence type="ECO:0000256" key="5">
    <source>
        <dbReference type="ARBA" id="ARBA00023004"/>
    </source>
</evidence>
<evidence type="ECO:0000256" key="4">
    <source>
        <dbReference type="ARBA" id="ARBA00022982"/>
    </source>
</evidence>
<dbReference type="RefSeq" id="WP_374345632.1">
    <property type="nucleotide sequence ID" value="NZ_JBHTLQ010000001.1"/>
</dbReference>
<evidence type="ECO:0000256" key="1">
    <source>
        <dbReference type="ARBA" id="ARBA00005337"/>
    </source>
</evidence>
<accession>A0ABW3SWT5</accession>
<evidence type="ECO:0000256" key="3">
    <source>
        <dbReference type="ARBA" id="ARBA00022723"/>
    </source>
</evidence>
<dbReference type="PRINTS" id="PR00163">
    <property type="entry name" value="RUBREDOXIN"/>
</dbReference>
<keyword evidence="9" id="KW-1185">Reference proteome</keyword>
<dbReference type="Gene3D" id="2.20.28.10">
    <property type="match status" value="1"/>
</dbReference>
<keyword evidence="4 6" id="KW-0249">Electron transport</keyword>
<dbReference type="CDD" id="cd00730">
    <property type="entry name" value="rubredoxin"/>
    <property type="match status" value="1"/>
</dbReference>
<reference evidence="9" key="1">
    <citation type="journal article" date="2019" name="Int. J. Syst. Evol. Microbiol.">
        <title>The Global Catalogue of Microorganisms (GCM) 10K type strain sequencing project: providing services to taxonomists for standard genome sequencing and annotation.</title>
        <authorList>
            <consortium name="The Broad Institute Genomics Platform"/>
            <consortium name="The Broad Institute Genome Sequencing Center for Infectious Disease"/>
            <person name="Wu L."/>
            <person name="Ma J."/>
        </authorList>
    </citation>
    <scope>NUCLEOTIDE SEQUENCE [LARGE SCALE GENOMIC DNA]</scope>
    <source>
        <strain evidence="9">CCUG 55074</strain>
    </source>
</reference>
<keyword evidence="3 6" id="KW-0479">Metal-binding</keyword>
<organism evidence="8 9">
    <name type="scientific">Phenylobacterium conjunctum</name>
    <dbReference type="NCBI Taxonomy" id="1298959"/>
    <lineage>
        <taxon>Bacteria</taxon>
        <taxon>Pseudomonadati</taxon>
        <taxon>Pseudomonadota</taxon>
        <taxon>Alphaproteobacteria</taxon>
        <taxon>Caulobacterales</taxon>
        <taxon>Caulobacteraceae</taxon>
        <taxon>Phenylobacterium</taxon>
    </lineage>
</organism>
<dbReference type="InterPro" id="IPR018527">
    <property type="entry name" value="Rubredoxin_Fe_BS"/>
</dbReference>
<dbReference type="InterPro" id="IPR024934">
    <property type="entry name" value="Rubredoxin-like_dom"/>
</dbReference>
<evidence type="ECO:0000259" key="7">
    <source>
        <dbReference type="PROSITE" id="PS50903"/>
    </source>
</evidence>
<keyword evidence="2 6" id="KW-0813">Transport</keyword>
<comment type="similarity">
    <text evidence="1 6">Belongs to the rubredoxin family.</text>
</comment>
<keyword evidence="5 6" id="KW-0408">Iron</keyword>